<dbReference type="PANTHER" id="PTHR35519:SF2">
    <property type="entry name" value="PH DOMAIN PROTEIN"/>
    <property type="match status" value="1"/>
</dbReference>
<feature type="region of interest" description="Disordered" evidence="1">
    <location>
        <begin position="1"/>
        <end position="22"/>
    </location>
</feature>
<evidence type="ECO:0000313" key="4">
    <source>
        <dbReference type="Proteomes" id="UP000264702"/>
    </source>
</evidence>
<dbReference type="Proteomes" id="UP000264702">
    <property type="component" value="Unassembled WGS sequence"/>
</dbReference>
<reference evidence="3 4" key="1">
    <citation type="submission" date="2018-08" db="EMBL/GenBank/DDBJ databases">
        <title>Acidipila sp. 4G-K13, an acidobacterium isolated from forest soil.</title>
        <authorList>
            <person name="Gao Z.-H."/>
            <person name="Qiu L.-H."/>
        </authorList>
    </citation>
    <scope>NUCLEOTIDE SEQUENCE [LARGE SCALE GENOMIC DNA]</scope>
    <source>
        <strain evidence="3 4">4G-K13</strain>
    </source>
</reference>
<keyword evidence="2" id="KW-1133">Transmembrane helix</keyword>
<name>A0A372IQH1_9BACT</name>
<dbReference type="AlphaFoldDB" id="A0A372IQH1"/>
<accession>A0A372IQH1</accession>
<gene>
    <name evidence="3" type="ORF">D0Y96_11000</name>
</gene>
<dbReference type="Pfam" id="PF13430">
    <property type="entry name" value="DUF4112"/>
    <property type="match status" value="1"/>
</dbReference>
<comment type="caution">
    <text evidence="3">The sequence shown here is derived from an EMBL/GenBank/DDBJ whole genome shotgun (WGS) entry which is preliminary data.</text>
</comment>
<evidence type="ECO:0000313" key="3">
    <source>
        <dbReference type="EMBL" id="RFU17200.1"/>
    </source>
</evidence>
<dbReference type="PANTHER" id="PTHR35519">
    <property type="entry name" value="MEMBRANE PROTEINS"/>
    <property type="match status" value="1"/>
</dbReference>
<keyword evidence="2" id="KW-0472">Membrane</keyword>
<organism evidence="3 4">
    <name type="scientific">Paracidobacterium acidisoli</name>
    <dbReference type="NCBI Taxonomy" id="2303751"/>
    <lineage>
        <taxon>Bacteria</taxon>
        <taxon>Pseudomonadati</taxon>
        <taxon>Acidobacteriota</taxon>
        <taxon>Terriglobia</taxon>
        <taxon>Terriglobales</taxon>
        <taxon>Acidobacteriaceae</taxon>
        <taxon>Paracidobacterium</taxon>
    </lineage>
</organism>
<dbReference type="OrthoDB" id="513552at2"/>
<feature type="transmembrane region" description="Helical" evidence="2">
    <location>
        <begin position="106"/>
        <end position="129"/>
    </location>
</feature>
<feature type="transmembrane region" description="Helical" evidence="2">
    <location>
        <begin position="154"/>
        <end position="183"/>
    </location>
</feature>
<evidence type="ECO:0000256" key="1">
    <source>
        <dbReference type="SAM" id="MobiDB-lite"/>
    </source>
</evidence>
<dbReference type="InterPro" id="IPR025187">
    <property type="entry name" value="DUF4112"/>
</dbReference>
<dbReference type="EMBL" id="QVQT01000003">
    <property type="protein sequence ID" value="RFU17200.1"/>
    <property type="molecule type" value="Genomic_DNA"/>
</dbReference>
<evidence type="ECO:0000256" key="2">
    <source>
        <dbReference type="SAM" id="Phobius"/>
    </source>
</evidence>
<keyword evidence="2" id="KW-0812">Transmembrane</keyword>
<protein>
    <submittedName>
        <fullName evidence="3">DUF4112 domain-containing protein</fullName>
    </submittedName>
</protein>
<proteinExistence type="predicted"/>
<feature type="transmembrane region" description="Helical" evidence="2">
    <location>
        <begin position="69"/>
        <end position="94"/>
    </location>
</feature>
<keyword evidence="4" id="KW-1185">Reference proteome</keyword>
<sequence length="186" mass="20702">MQRPAQPEILPPEDDAAASEQREAAEPLRARLRGGGQFFSDENLDLLAHLLDDWFRIPGTPIRFGLDGLIGLVPGLGDVLAGLASCILIFAAWLRGVPYVALARMLVNLALDVLIGAIPFLGDAFDIAWKANRRNYALMTRHLRQPHRHTWKDYVFLALIGLVLAVIFVTPLLVLVWIAAWLLHRT</sequence>